<reference evidence="1" key="1">
    <citation type="submission" date="2018-02" db="EMBL/GenBank/DDBJ databases">
        <title>Rhizophora mucronata_Transcriptome.</title>
        <authorList>
            <person name="Meera S.P."/>
            <person name="Sreeshan A."/>
            <person name="Augustine A."/>
        </authorList>
    </citation>
    <scope>NUCLEOTIDE SEQUENCE</scope>
    <source>
        <tissue evidence="1">Leaf</tissue>
    </source>
</reference>
<name>A0A2P2PSH2_RHIMU</name>
<sequence length="66" mass="7321">MLSHPSFKPNGKIIDHEYVRIDAYVKETKTLGITLSQPQLNLGLTLYCCCSRTSSNKFNPISSSSS</sequence>
<proteinExistence type="predicted"/>
<dbReference type="AlphaFoldDB" id="A0A2P2PSH2"/>
<accession>A0A2P2PSH2</accession>
<evidence type="ECO:0000313" key="1">
    <source>
        <dbReference type="EMBL" id="MBX57687.1"/>
    </source>
</evidence>
<dbReference type="EMBL" id="GGEC01077203">
    <property type="protein sequence ID" value="MBX57687.1"/>
    <property type="molecule type" value="Transcribed_RNA"/>
</dbReference>
<organism evidence="1">
    <name type="scientific">Rhizophora mucronata</name>
    <name type="common">Asiatic mangrove</name>
    <dbReference type="NCBI Taxonomy" id="61149"/>
    <lineage>
        <taxon>Eukaryota</taxon>
        <taxon>Viridiplantae</taxon>
        <taxon>Streptophyta</taxon>
        <taxon>Embryophyta</taxon>
        <taxon>Tracheophyta</taxon>
        <taxon>Spermatophyta</taxon>
        <taxon>Magnoliopsida</taxon>
        <taxon>eudicotyledons</taxon>
        <taxon>Gunneridae</taxon>
        <taxon>Pentapetalae</taxon>
        <taxon>rosids</taxon>
        <taxon>fabids</taxon>
        <taxon>Malpighiales</taxon>
        <taxon>Rhizophoraceae</taxon>
        <taxon>Rhizophora</taxon>
    </lineage>
</organism>
<protein>
    <submittedName>
        <fullName evidence="1">Uncharacterized protein</fullName>
    </submittedName>
</protein>